<keyword evidence="2" id="KW-1185">Reference proteome</keyword>
<dbReference type="STRING" id="767519.SAMN05216559_0872"/>
<accession>A0A1I6KIJ2</accession>
<evidence type="ECO:0008006" key="3">
    <source>
        <dbReference type="Google" id="ProtNLM"/>
    </source>
</evidence>
<organism evidence="1 2">
    <name type="scientific">Halomicrobium zhouii</name>
    <dbReference type="NCBI Taxonomy" id="767519"/>
    <lineage>
        <taxon>Archaea</taxon>
        <taxon>Methanobacteriati</taxon>
        <taxon>Methanobacteriota</taxon>
        <taxon>Stenosarchaea group</taxon>
        <taxon>Halobacteria</taxon>
        <taxon>Halobacteriales</taxon>
        <taxon>Haloarculaceae</taxon>
        <taxon>Halomicrobium</taxon>
    </lineage>
</organism>
<dbReference type="OrthoDB" id="381047at2157"/>
<dbReference type="PROSITE" id="PS51257">
    <property type="entry name" value="PROKAR_LIPOPROTEIN"/>
    <property type="match status" value="1"/>
</dbReference>
<protein>
    <recommendedName>
        <fullName evidence="3">Spondin_N</fullName>
    </recommendedName>
</protein>
<evidence type="ECO:0000313" key="2">
    <source>
        <dbReference type="Proteomes" id="UP000199062"/>
    </source>
</evidence>
<proteinExistence type="predicted"/>
<dbReference type="Proteomes" id="UP000199062">
    <property type="component" value="Unassembled WGS sequence"/>
</dbReference>
<dbReference type="RefSeq" id="WP_143117635.1">
    <property type="nucleotide sequence ID" value="NZ_FOZK01000001.1"/>
</dbReference>
<dbReference type="AlphaFoldDB" id="A0A1I6KIJ2"/>
<gene>
    <name evidence="1" type="ORF">SAMN05216559_0872</name>
</gene>
<name>A0A1I6KIJ2_9EURY</name>
<reference evidence="1 2" key="1">
    <citation type="submission" date="2016-10" db="EMBL/GenBank/DDBJ databases">
        <authorList>
            <person name="de Groot N.N."/>
        </authorList>
    </citation>
    <scope>NUCLEOTIDE SEQUENCE [LARGE SCALE GENOMIC DNA]</scope>
    <source>
        <strain evidence="1 2">CGMCC 1.10457</strain>
    </source>
</reference>
<dbReference type="EMBL" id="FOZK01000001">
    <property type="protein sequence ID" value="SFR91053.1"/>
    <property type="molecule type" value="Genomic_DNA"/>
</dbReference>
<evidence type="ECO:0000313" key="1">
    <source>
        <dbReference type="EMBL" id="SFR91053.1"/>
    </source>
</evidence>
<sequence>MRRRALLSALGVGGSALLSGCGSRDRENEVELTVRNDSQQKITLDVFVTTDEYETVFSAHYTLAAEKADESKSFYGTASRVYAIVNESETKVKTFDPQPCSGTNTIPVGVSHSVDGEIHIGVACSDQ</sequence>